<evidence type="ECO:0000256" key="8">
    <source>
        <dbReference type="SAM" id="Phobius"/>
    </source>
</evidence>
<organism evidence="11 12">
    <name type="scientific">Veronia pacifica</name>
    <dbReference type="NCBI Taxonomy" id="1080227"/>
    <lineage>
        <taxon>Bacteria</taxon>
        <taxon>Pseudomonadati</taxon>
        <taxon>Pseudomonadota</taxon>
        <taxon>Gammaproteobacteria</taxon>
        <taxon>Vibrionales</taxon>
        <taxon>Vibrionaceae</taxon>
        <taxon>Veronia</taxon>
    </lineage>
</organism>
<feature type="domain" description="PTS EIIC type-3" evidence="10">
    <location>
        <begin position="1"/>
        <end position="348"/>
    </location>
</feature>
<gene>
    <name evidence="11" type="ORF">A8L45_21200</name>
</gene>
<feature type="transmembrane region" description="Helical" evidence="8">
    <location>
        <begin position="176"/>
        <end position="200"/>
    </location>
</feature>
<evidence type="ECO:0000313" key="12">
    <source>
        <dbReference type="Proteomes" id="UP000094936"/>
    </source>
</evidence>
<evidence type="ECO:0000256" key="5">
    <source>
        <dbReference type="ARBA" id="ARBA00022692"/>
    </source>
</evidence>
<feature type="domain" description="EAL" evidence="9">
    <location>
        <begin position="389"/>
        <end position="638"/>
    </location>
</feature>
<dbReference type="SUPFAM" id="SSF141868">
    <property type="entry name" value="EAL domain-like"/>
    <property type="match status" value="1"/>
</dbReference>
<dbReference type="PROSITE" id="PS50883">
    <property type="entry name" value="EAL"/>
    <property type="match status" value="1"/>
</dbReference>
<feature type="transmembrane region" description="Helical" evidence="8">
    <location>
        <begin position="63"/>
        <end position="82"/>
    </location>
</feature>
<dbReference type="AlphaFoldDB" id="A0A1C3E9L4"/>
<keyword evidence="2" id="KW-0813">Transport</keyword>
<keyword evidence="6 8" id="KW-1133">Transmembrane helix</keyword>
<keyword evidence="7 8" id="KW-0472">Membrane</keyword>
<accession>A0A1C3E9L4</accession>
<comment type="subcellular location">
    <subcellularLocation>
        <location evidence="1">Cell membrane</location>
        <topology evidence="1">Multi-pass membrane protein</topology>
    </subcellularLocation>
</comment>
<comment type="caution">
    <text evidence="11">The sequence shown here is derived from an EMBL/GenBank/DDBJ whole genome shotgun (WGS) entry which is preliminary data.</text>
</comment>
<evidence type="ECO:0000256" key="4">
    <source>
        <dbReference type="ARBA" id="ARBA00022597"/>
    </source>
</evidence>
<dbReference type="CDD" id="cd01948">
    <property type="entry name" value="EAL"/>
    <property type="match status" value="1"/>
</dbReference>
<dbReference type="GO" id="GO:0005886">
    <property type="term" value="C:plasma membrane"/>
    <property type="evidence" value="ECO:0007669"/>
    <property type="project" value="UniProtKB-SubCell"/>
</dbReference>
<feature type="transmembrane region" description="Helical" evidence="8">
    <location>
        <begin position="6"/>
        <end position="26"/>
    </location>
</feature>
<dbReference type="Pfam" id="PF02378">
    <property type="entry name" value="PTS_EIIC"/>
    <property type="match status" value="1"/>
</dbReference>
<evidence type="ECO:0000259" key="10">
    <source>
        <dbReference type="PROSITE" id="PS51105"/>
    </source>
</evidence>
<dbReference type="GO" id="GO:0009401">
    <property type="term" value="P:phosphoenolpyruvate-dependent sugar phosphotransferase system"/>
    <property type="evidence" value="ECO:0007669"/>
    <property type="project" value="InterPro"/>
</dbReference>
<name>A0A1C3E9L4_9GAMM</name>
<dbReference type="SMART" id="SM00052">
    <property type="entry name" value="EAL"/>
    <property type="match status" value="1"/>
</dbReference>
<evidence type="ECO:0000256" key="6">
    <source>
        <dbReference type="ARBA" id="ARBA00022989"/>
    </source>
</evidence>
<dbReference type="InterPro" id="IPR003352">
    <property type="entry name" value="PTS_EIIC"/>
</dbReference>
<feature type="transmembrane region" description="Helical" evidence="8">
    <location>
        <begin position="137"/>
        <end position="155"/>
    </location>
</feature>
<feature type="transmembrane region" description="Helical" evidence="8">
    <location>
        <begin position="94"/>
        <end position="117"/>
    </location>
</feature>
<dbReference type="Pfam" id="PF00563">
    <property type="entry name" value="EAL"/>
    <property type="match status" value="1"/>
</dbReference>
<dbReference type="InterPro" id="IPR050706">
    <property type="entry name" value="Cyclic-di-GMP_PDE-like"/>
</dbReference>
<dbReference type="PANTHER" id="PTHR33121:SF70">
    <property type="entry name" value="SIGNALING PROTEIN YKOW"/>
    <property type="match status" value="1"/>
</dbReference>
<dbReference type="InterPro" id="IPR004501">
    <property type="entry name" value="PTS_EIIC_3"/>
</dbReference>
<dbReference type="Proteomes" id="UP000094936">
    <property type="component" value="Unassembled WGS sequence"/>
</dbReference>
<feature type="transmembrane region" description="Helical" evidence="8">
    <location>
        <begin position="38"/>
        <end position="57"/>
    </location>
</feature>
<feature type="transmembrane region" description="Helical" evidence="8">
    <location>
        <begin position="220"/>
        <end position="245"/>
    </location>
</feature>
<dbReference type="InterPro" id="IPR001633">
    <property type="entry name" value="EAL_dom"/>
</dbReference>
<dbReference type="EMBL" id="LYBM01000059">
    <property type="protein sequence ID" value="ODA29932.1"/>
    <property type="molecule type" value="Genomic_DNA"/>
</dbReference>
<protein>
    <recommendedName>
        <fullName evidence="13">Diguanylate phosphodiesterase</fullName>
    </recommendedName>
</protein>
<dbReference type="GO" id="GO:0071111">
    <property type="term" value="F:cyclic-guanylate-specific phosphodiesterase activity"/>
    <property type="evidence" value="ECO:0007669"/>
    <property type="project" value="InterPro"/>
</dbReference>
<dbReference type="GO" id="GO:0008982">
    <property type="term" value="F:protein-N(PI)-phosphohistidine-sugar phosphotransferase activity"/>
    <property type="evidence" value="ECO:0007669"/>
    <property type="project" value="InterPro"/>
</dbReference>
<dbReference type="Gene3D" id="3.20.20.450">
    <property type="entry name" value="EAL domain"/>
    <property type="match status" value="1"/>
</dbReference>
<dbReference type="InterPro" id="IPR035919">
    <property type="entry name" value="EAL_sf"/>
</dbReference>
<evidence type="ECO:0000256" key="3">
    <source>
        <dbReference type="ARBA" id="ARBA00022475"/>
    </source>
</evidence>
<evidence type="ECO:0000259" key="9">
    <source>
        <dbReference type="PROSITE" id="PS50883"/>
    </source>
</evidence>
<keyword evidence="12" id="KW-1185">Reference proteome</keyword>
<dbReference type="STRING" id="1080227.A8L45_21200"/>
<feature type="transmembrane region" description="Helical" evidence="8">
    <location>
        <begin position="266"/>
        <end position="289"/>
    </location>
</feature>
<keyword evidence="4" id="KW-0762">Sugar transport</keyword>
<dbReference type="PROSITE" id="PS51105">
    <property type="entry name" value="PTS_EIIC_TYPE_3"/>
    <property type="match status" value="1"/>
</dbReference>
<reference evidence="11 12" key="1">
    <citation type="submission" date="2016-05" db="EMBL/GenBank/DDBJ databases">
        <title>Genomic Taxonomy of the Vibrionaceae.</title>
        <authorList>
            <person name="Gomez-Gil B."/>
            <person name="Enciso-Ibarra J."/>
        </authorList>
    </citation>
    <scope>NUCLEOTIDE SEQUENCE [LARGE SCALE GENOMIC DNA]</scope>
    <source>
        <strain evidence="11 12">CAIM 1920</strain>
    </source>
</reference>
<sequence length="646" mass="73913">MVSLIPYFFFRSAWIVFIVLNSKYELIPSESIRSIDNTILLVFPILLTITLAYHLSFHFFEERFLVTSMSVTMFFIFSGFITQTETGLAVSDNFVLDDAILIPIITCIGCFLVQKYFKYRLIQSNIVNPLLEGAVNGLIPHVVIFLFLFAFYYLWGQSNVDFFVQFISTLPLNFQAYFHTFIIHLMWLIGIHGASAYYTFFDYSFVSEIYVSNIPFSTFFDVFVIYGGSGSTWALIIAILLFSNMKFARTLAKISIPFAIINVNELLLFGLPIIINPILAIPFVLVPLFNHLFAQVFIDLLNITAVRDSIEWVTPSLIDGALISGGDLKTLLLQIITLMIDILIYMPFVSRYSRNSNDSLLDTLSHKMRFSYSVPERKEVSMFNMHDEVIEHHENLNRSLREILSGDLKMFYQPQFDAHSLKMVGVESLLRLETENALYLPTFIKHFERAKIAQYIDKWVVGAVERDATKHEIFHQNRIKISLNLNVDSIGDTELIDGIIERLSGYPLVFEITETVYANNIDMVNHSAAKLRKAGFEVAIDDFGSGYSCLSMLSSLQADIIKLDHHFLRQARDKKGSQLYSSMVRTLKTLGFTVVAEGVETEDELLFVQSCQVDIIQGFYFSKALSVSELHDFYLKQNIDINNLSF</sequence>
<evidence type="ECO:0000256" key="2">
    <source>
        <dbReference type="ARBA" id="ARBA00022448"/>
    </source>
</evidence>
<keyword evidence="3" id="KW-1003">Cell membrane</keyword>
<evidence type="ECO:0000313" key="11">
    <source>
        <dbReference type="EMBL" id="ODA29932.1"/>
    </source>
</evidence>
<evidence type="ECO:0000256" key="7">
    <source>
        <dbReference type="ARBA" id="ARBA00023136"/>
    </source>
</evidence>
<evidence type="ECO:0000256" key="1">
    <source>
        <dbReference type="ARBA" id="ARBA00004651"/>
    </source>
</evidence>
<dbReference type="PANTHER" id="PTHR33121">
    <property type="entry name" value="CYCLIC DI-GMP PHOSPHODIESTERASE PDEF"/>
    <property type="match status" value="1"/>
</dbReference>
<evidence type="ECO:0008006" key="13">
    <source>
        <dbReference type="Google" id="ProtNLM"/>
    </source>
</evidence>
<proteinExistence type="predicted"/>
<keyword evidence="5 8" id="KW-0812">Transmembrane</keyword>